<dbReference type="EnsemblPlants" id="AVESA.00010b.r2.4AG0617560.1">
    <property type="protein sequence ID" value="AVESA.00010b.r2.4AG0617560.1.CDS.1"/>
    <property type="gene ID" value="AVESA.00010b.r2.4AG0617560"/>
</dbReference>
<reference evidence="1" key="1">
    <citation type="submission" date="2021-05" db="EMBL/GenBank/DDBJ databases">
        <authorList>
            <person name="Scholz U."/>
            <person name="Mascher M."/>
            <person name="Fiebig A."/>
        </authorList>
    </citation>
    <scope>NUCLEOTIDE SEQUENCE [LARGE SCALE GENOMIC DNA]</scope>
</reference>
<keyword evidence="2" id="KW-1185">Reference proteome</keyword>
<sequence length="430" mass="47330">MEANGGGGGLEDGGGGHALANGGGQAAAMEEAGGAVGNEGLQVMVAPNGVVPAQAVGPANPEAMFEVFLRLPVQEIARCRMVCSLWRDLTSTENFRLTHHGHLQRTPMPLIFCFNDPALSCIHLRAVDVRDSVSRPLMRFPLHHEPWRIHGSCAGVLLLSSGDRLYACNPCTRRWARLPPLHVHNHIIGFYLNGIYGHEGFGFEVLFHNRQEPDCDYWIFQLAGEDPQPIGRPGPEDEDDVHLDNVLADGVAPSYEIPPVHVLVFLCWMPQATRDNSDILMFDTTAESFSLIPPPIIQVDGEDIPVGVGGQLFAMGNHLAMAVISPESVDVWVRNGMAVLWVHHYRIPLQVGVDVINLNGDYHQNGVITDVFAVARDRSHSVQCPRIMLVHHQIVHSRHTIEESLLLHPNILPMQDTDAVDGNPLFFQNQ</sequence>
<protein>
    <submittedName>
        <fullName evidence="1">Uncharacterized protein</fullName>
    </submittedName>
</protein>
<proteinExistence type="predicted"/>
<dbReference type="Proteomes" id="UP001732700">
    <property type="component" value="Chromosome 4A"/>
</dbReference>
<evidence type="ECO:0000313" key="1">
    <source>
        <dbReference type="EnsemblPlants" id="AVESA.00010b.r2.4AG0617560.1.CDS.1"/>
    </source>
</evidence>
<accession>A0ACD5WFR2</accession>
<name>A0ACD5WFR2_AVESA</name>
<evidence type="ECO:0000313" key="2">
    <source>
        <dbReference type="Proteomes" id="UP001732700"/>
    </source>
</evidence>
<reference evidence="1" key="2">
    <citation type="submission" date="2025-09" db="UniProtKB">
        <authorList>
            <consortium name="EnsemblPlants"/>
        </authorList>
    </citation>
    <scope>IDENTIFICATION</scope>
</reference>
<organism evidence="1 2">
    <name type="scientific">Avena sativa</name>
    <name type="common">Oat</name>
    <dbReference type="NCBI Taxonomy" id="4498"/>
    <lineage>
        <taxon>Eukaryota</taxon>
        <taxon>Viridiplantae</taxon>
        <taxon>Streptophyta</taxon>
        <taxon>Embryophyta</taxon>
        <taxon>Tracheophyta</taxon>
        <taxon>Spermatophyta</taxon>
        <taxon>Magnoliopsida</taxon>
        <taxon>Liliopsida</taxon>
        <taxon>Poales</taxon>
        <taxon>Poaceae</taxon>
        <taxon>BOP clade</taxon>
        <taxon>Pooideae</taxon>
        <taxon>Poodae</taxon>
        <taxon>Poeae</taxon>
        <taxon>Poeae Chloroplast Group 1 (Aveneae type)</taxon>
        <taxon>Aveninae</taxon>
        <taxon>Avena</taxon>
    </lineage>
</organism>